<dbReference type="STRING" id="1395513.P343_13690"/>
<dbReference type="Proteomes" id="UP000018296">
    <property type="component" value="Unassembled WGS sequence"/>
</dbReference>
<name>V6IV88_9BACL</name>
<keyword evidence="3" id="KW-1185">Reference proteome</keyword>
<dbReference type="PANTHER" id="PTHR30411:SF1">
    <property type="entry name" value="CYTOPLASMIC PROTEIN"/>
    <property type="match status" value="1"/>
</dbReference>
<protein>
    <submittedName>
        <fullName evidence="2">Prolyl-tRNA synthetase</fullName>
    </submittedName>
</protein>
<gene>
    <name evidence="2" type="ORF">P343_13690</name>
</gene>
<dbReference type="InterPro" id="IPR036754">
    <property type="entry name" value="YbaK/aa-tRNA-synt-asso_dom_sf"/>
</dbReference>
<comment type="caution">
    <text evidence="2">The sequence shown here is derived from an EMBL/GenBank/DDBJ whole genome shotgun (WGS) entry which is preliminary data.</text>
</comment>
<dbReference type="RefSeq" id="WP_023510971.1">
    <property type="nucleotide sequence ID" value="NZ_AWTC01000014.1"/>
</dbReference>
<feature type="domain" description="YbaK/aminoacyl-tRNA synthetase-associated" evidence="1">
    <location>
        <begin position="21"/>
        <end position="138"/>
    </location>
</feature>
<accession>V6IV88</accession>
<dbReference type="InterPro" id="IPR007214">
    <property type="entry name" value="YbaK/aa-tRNA-synth-assoc-dom"/>
</dbReference>
<dbReference type="EMBL" id="AWTC01000014">
    <property type="protein sequence ID" value="EST11010.1"/>
    <property type="molecule type" value="Genomic_DNA"/>
</dbReference>
<proteinExistence type="predicted"/>
<dbReference type="OrthoDB" id="1099907at2"/>
<dbReference type="GO" id="GO:0004812">
    <property type="term" value="F:aminoacyl-tRNA ligase activity"/>
    <property type="evidence" value="ECO:0007669"/>
    <property type="project" value="UniProtKB-KW"/>
</dbReference>
<keyword evidence="2" id="KW-0030">Aminoacyl-tRNA synthetase</keyword>
<evidence type="ECO:0000313" key="3">
    <source>
        <dbReference type="Proteomes" id="UP000018296"/>
    </source>
</evidence>
<dbReference type="SUPFAM" id="SSF55826">
    <property type="entry name" value="YbaK/ProRS associated domain"/>
    <property type="match status" value="1"/>
</dbReference>
<dbReference type="AlphaFoldDB" id="V6IV88"/>
<evidence type="ECO:0000313" key="2">
    <source>
        <dbReference type="EMBL" id="EST11010.1"/>
    </source>
</evidence>
<dbReference type="PANTHER" id="PTHR30411">
    <property type="entry name" value="CYTOPLASMIC PROTEIN"/>
    <property type="match status" value="1"/>
</dbReference>
<keyword evidence="2" id="KW-0436">Ligase</keyword>
<dbReference type="PATRIC" id="fig|1395513.3.peg.2774"/>
<evidence type="ECO:0000259" key="1">
    <source>
        <dbReference type="Pfam" id="PF04073"/>
    </source>
</evidence>
<dbReference type="eggNOG" id="COG2606">
    <property type="taxonomic scope" value="Bacteria"/>
</dbReference>
<dbReference type="GO" id="GO:0002161">
    <property type="term" value="F:aminoacyl-tRNA deacylase activity"/>
    <property type="evidence" value="ECO:0007669"/>
    <property type="project" value="InterPro"/>
</dbReference>
<dbReference type="Gene3D" id="3.90.960.10">
    <property type="entry name" value="YbaK/aminoacyl-tRNA synthetase-associated domain"/>
    <property type="match status" value="1"/>
</dbReference>
<organism evidence="2 3">
    <name type="scientific">Sporolactobacillus laevolacticus DSM 442</name>
    <dbReference type="NCBI Taxonomy" id="1395513"/>
    <lineage>
        <taxon>Bacteria</taxon>
        <taxon>Bacillati</taxon>
        <taxon>Bacillota</taxon>
        <taxon>Bacilli</taxon>
        <taxon>Bacillales</taxon>
        <taxon>Sporolactobacillaceae</taxon>
        <taxon>Sporolactobacillus</taxon>
    </lineage>
</organism>
<dbReference type="CDD" id="cd04332">
    <property type="entry name" value="YbaK_like"/>
    <property type="match status" value="1"/>
</dbReference>
<dbReference type="Pfam" id="PF04073">
    <property type="entry name" value="tRNA_edit"/>
    <property type="match status" value="1"/>
</dbReference>
<sequence length="147" mass="16460">MEITELLRETKYEYELIQHDKPILTREDGSSYFGIDVGQTAPTLILKTDKGFFGMIISGSREKIDFEKIAILLNCKKVKLARPSEVQKVTGYSVGSVALIGFHLPCLIDKRLLNFEFIYGGTGKSTCTLKISPQALLELNRVIGFID</sequence>
<reference evidence="2 3" key="1">
    <citation type="journal article" date="2013" name="Genome Announc.">
        <title>Genome Sequence of Sporolactobacillus laevolacticus DSM442, an Efficient Polymer-Grade D-Lactate Producer from Agricultural Waste Cottonseed as a Nitrogen Source.</title>
        <authorList>
            <person name="Wang H."/>
            <person name="Wang L."/>
            <person name="Ju J."/>
            <person name="Yu B."/>
            <person name="Ma Y."/>
        </authorList>
    </citation>
    <scope>NUCLEOTIDE SEQUENCE [LARGE SCALE GENOMIC DNA]</scope>
    <source>
        <strain evidence="2 3">DSM 442</strain>
    </source>
</reference>